<dbReference type="STRING" id="1249483.LEP1GSC202_3219"/>
<accession>A0A5E8HEG6</accession>
<proteinExistence type="predicted"/>
<comment type="caution">
    <text evidence="1">The sequence shown here is derived from an EMBL/GenBank/DDBJ whole genome shotgun (WGS) entry which is preliminary data.</text>
</comment>
<gene>
    <name evidence="1" type="ORF">LEP1GSC202_3219</name>
</gene>
<dbReference type="AlphaFoldDB" id="A0A5E8HEG6"/>
<sequence>MHPFPFGRNNHEKIFIDNQFVLLSKSYQSMRKESLAGELQMRKTKLFCLSLVPHQAI</sequence>
<dbReference type="EMBL" id="AOGX02000024">
    <property type="protein sequence ID" value="EOQ88386.1"/>
    <property type="molecule type" value="Genomic_DNA"/>
</dbReference>
<dbReference type="Proteomes" id="UP000013996">
    <property type="component" value="Unassembled WGS sequence"/>
</dbReference>
<organism evidence="1 2">
    <name type="scientific">Leptospira yanagawae serovar Saopaulo str. Sao Paulo = ATCC 700523</name>
    <dbReference type="NCBI Taxonomy" id="1249483"/>
    <lineage>
        <taxon>Bacteria</taxon>
        <taxon>Pseudomonadati</taxon>
        <taxon>Spirochaetota</taxon>
        <taxon>Spirochaetia</taxon>
        <taxon>Leptospirales</taxon>
        <taxon>Leptospiraceae</taxon>
        <taxon>Leptospira</taxon>
    </lineage>
</organism>
<name>A0A5E8HEG6_9LEPT</name>
<protein>
    <submittedName>
        <fullName evidence="1">Uncharacterized protein</fullName>
    </submittedName>
</protein>
<evidence type="ECO:0000313" key="1">
    <source>
        <dbReference type="EMBL" id="EOQ88386.1"/>
    </source>
</evidence>
<evidence type="ECO:0000313" key="2">
    <source>
        <dbReference type="Proteomes" id="UP000013996"/>
    </source>
</evidence>
<reference evidence="1 2" key="1">
    <citation type="submission" date="2013-04" db="EMBL/GenBank/DDBJ databases">
        <authorList>
            <person name="Harkins D.M."/>
            <person name="Durkin A.S."/>
            <person name="Brinkac L.M."/>
            <person name="Haft D.H."/>
            <person name="Selengut J.D."/>
            <person name="Sanka R."/>
            <person name="DePew J."/>
            <person name="Purushe J."/>
            <person name="Hartskeerl R.A."/>
            <person name="Ahmed A."/>
            <person name="van der Linden H."/>
            <person name="Goris M.G.A."/>
            <person name="Vinetz J.M."/>
            <person name="Sutton G.G."/>
            <person name="Nierman W.C."/>
            <person name="Fouts D.E."/>
        </authorList>
    </citation>
    <scope>NUCLEOTIDE SEQUENCE [LARGE SCALE GENOMIC DNA]</scope>
    <source>
        <strain evidence="1 2">Sao Paulo</strain>
    </source>
</reference>